<dbReference type="Pfam" id="PF09209">
    <property type="entry name" value="CecR_C"/>
    <property type="match status" value="1"/>
</dbReference>
<dbReference type="InterPro" id="IPR009057">
    <property type="entry name" value="Homeodomain-like_sf"/>
</dbReference>
<dbReference type="PRINTS" id="PR00455">
    <property type="entry name" value="HTHTETR"/>
</dbReference>
<evidence type="ECO:0000313" key="6">
    <source>
        <dbReference type="Proteomes" id="UP000290057"/>
    </source>
</evidence>
<dbReference type="PROSITE" id="PS01081">
    <property type="entry name" value="HTH_TETR_1"/>
    <property type="match status" value="1"/>
</dbReference>
<dbReference type="Gene3D" id="1.10.10.60">
    <property type="entry name" value="Homeodomain-like"/>
    <property type="match status" value="1"/>
</dbReference>
<evidence type="ECO:0000256" key="3">
    <source>
        <dbReference type="SAM" id="MobiDB-lite"/>
    </source>
</evidence>
<dbReference type="PANTHER" id="PTHR30055">
    <property type="entry name" value="HTH-TYPE TRANSCRIPTIONAL REGULATOR RUTR"/>
    <property type="match status" value="1"/>
</dbReference>
<accession>A0A3T1CK75</accession>
<dbReference type="InterPro" id="IPR023772">
    <property type="entry name" value="DNA-bd_HTH_TetR-type_CS"/>
</dbReference>
<feature type="domain" description="HTH tetR-type" evidence="4">
    <location>
        <begin position="22"/>
        <end position="82"/>
    </location>
</feature>
<dbReference type="InterPro" id="IPR036271">
    <property type="entry name" value="Tet_transcr_reg_TetR-rel_C_sf"/>
</dbReference>
<dbReference type="EMBL" id="AP019389">
    <property type="protein sequence ID" value="BBI21340.1"/>
    <property type="molecule type" value="Genomic_DNA"/>
</dbReference>
<dbReference type="PROSITE" id="PS50977">
    <property type="entry name" value="HTH_TETR_2"/>
    <property type="match status" value="1"/>
</dbReference>
<dbReference type="Proteomes" id="UP000290057">
    <property type="component" value="Chromosome"/>
</dbReference>
<reference evidence="5 6" key="1">
    <citation type="submission" date="2019-01" db="EMBL/GenBank/DDBJ databases">
        <title>Complete genome sequence of Erythrobacter flavus KJ5.</title>
        <authorList>
            <person name="Kanesaki Y."/>
            <person name="Brotosudarmo T."/>
            <person name="Moriuchi R."/>
            <person name="Awai K."/>
        </authorList>
    </citation>
    <scope>NUCLEOTIDE SEQUENCE [LARGE SCALE GENOMIC DNA]</scope>
    <source>
        <strain evidence="5 6">KJ5</strain>
    </source>
</reference>
<evidence type="ECO:0000259" key="4">
    <source>
        <dbReference type="PROSITE" id="PS50977"/>
    </source>
</evidence>
<proteinExistence type="predicted"/>
<protein>
    <recommendedName>
        <fullName evidence="4">HTH tetR-type domain-containing protein</fullName>
    </recommendedName>
</protein>
<keyword evidence="6" id="KW-1185">Reference proteome</keyword>
<name>A0A3T1CK75_9SPHN</name>
<feature type="DNA-binding region" description="H-T-H motif" evidence="2">
    <location>
        <begin position="45"/>
        <end position="64"/>
    </location>
</feature>
<sequence>MPYGRRMAPRRSAPRGSYAKSADTRRAILDAAIPAFAEHGPEGASTRGIATAAGVNQPALNYHFGSKDGLYRQCAEAIVDRFALSMGESTAPAVEFLAAGGSDAARAHALLNGVMHGLVDTLVASTDAQVWSGFVAREMHAPGEAFAVLYDRLWQPGTELAAQLIHAARGRRGGIETARLEAAMLISNLVAFTSGRRVTKKIMGWQEIGPDQLAAVRRSIARQVDALVAVVPGDE</sequence>
<dbReference type="Gene3D" id="1.10.357.10">
    <property type="entry name" value="Tetracycline Repressor, domain 2"/>
    <property type="match status" value="1"/>
</dbReference>
<evidence type="ECO:0000256" key="2">
    <source>
        <dbReference type="PROSITE-ProRule" id="PRU00335"/>
    </source>
</evidence>
<dbReference type="InterPro" id="IPR050109">
    <property type="entry name" value="HTH-type_TetR-like_transc_reg"/>
</dbReference>
<evidence type="ECO:0000256" key="1">
    <source>
        <dbReference type="ARBA" id="ARBA00023125"/>
    </source>
</evidence>
<evidence type="ECO:0000313" key="5">
    <source>
        <dbReference type="EMBL" id="BBI21340.1"/>
    </source>
</evidence>
<keyword evidence="1 2" id="KW-0238">DNA-binding</keyword>
<dbReference type="SUPFAM" id="SSF48498">
    <property type="entry name" value="Tetracyclin repressor-like, C-terminal domain"/>
    <property type="match status" value="1"/>
</dbReference>
<dbReference type="GO" id="GO:0000976">
    <property type="term" value="F:transcription cis-regulatory region binding"/>
    <property type="evidence" value="ECO:0007669"/>
    <property type="project" value="TreeGrafter"/>
</dbReference>
<dbReference type="SUPFAM" id="SSF46689">
    <property type="entry name" value="Homeodomain-like"/>
    <property type="match status" value="1"/>
</dbReference>
<gene>
    <name evidence="5" type="ORF">EKJ_21870</name>
</gene>
<dbReference type="PANTHER" id="PTHR30055:SF209">
    <property type="entry name" value="POSSIBLE TRANSCRIPTIONAL REGULATORY PROTEIN (PROBABLY TETR-FAMILY)"/>
    <property type="match status" value="1"/>
</dbReference>
<dbReference type="GO" id="GO:0003700">
    <property type="term" value="F:DNA-binding transcription factor activity"/>
    <property type="evidence" value="ECO:0007669"/>
    <property type="project" value="TreeGrafter"/>
</dbReference>
<dbReference type="InterPro" id="IPR001647">
    <property type="entry name" value="HTH_TetR"/>
</dbReference>
<dbReference type="Pfam" id="PF00440">
    <property type="entry name" value="TetR_N"/>
    <property type="match status" value="1"/>
</dbReference>
<feature type="region of interest" description="Disordered" evidence="3">
    <location>
        <begin position="1"/>
        <end position="21"/>
    </location>
</feature>
<organism evidence="5 6">
    <name type="scientific">Qipengyuania flava</name>
    <dbReference type="NCBI Taxonomy" id="192812"/>
    <lineage>
        <taxon>Bacteria</taxon>
        <taxon>Pseudomonadati</taxon>
        <taxon>Pseudomonadota</taxon>
        <taxon>Alphaproteobacteria</taxon>
        <taxon>Sphingomonadales</taxon>
        <taxon>Erythrobacteraceae</taxon>
        <taxon>Qipengyuania</taxon>
    </lineage>
</organism>
<dbReference type="AlphaFoldDB" id="A0A3T1CK75"/>
<dbReference type="InterPro" id="IPR015292">
    <property type="entry name" value="Tscrpt_reg_YbiH_C"/>
</dbReference>